<proteinExistence type="predicted"/>
<dbReference type="AlphaFoldDB" id="A0A9K3E046"/>
<name>A0A9K3E046_HELAN</name>
<organism evidence="1 2">
    <name type="scientific">Helianthus annuus</name>
    <name type="common">Common sunflower</name>
    <dbReference type="NCBI Taxonomy" id="4232"/>
    <lineage>
        <taxon>Eukaryota</taxon>
        <taxon>Viridiplantae</taxon>
        <taxon>Streptophyta</taxon>
        <taxon>Embryophyta</taxon>
        <taxon>Tracheophyta</taxon>
        <taxon>Spermatophyta</taxon>
        <taxon>Magnoliopsida</taxon>
        <taxon>eudicotyledons</taxon>
        <taxon>Gunneridae</taxon>
        <taxon>Pentapetalae</taxon>
        <taxon>asterids</taxon>
        <taxon>campanulids</taxon>
        <taxon>Asterales</taxon>
        <taxon>Asteraceae</taxon>
        <taxon>Asteroideae</taxon>
        <taxon>Heliantheae alliance</taxon>
        <taxon>Heliantheae</taxon>
        <taxon>Helianthus</taxon>
    </lineage>
</organism>
<dbReference type="Gramene" id="mRNA:HanXRQr2_Chr15g0689871">
    <property type="protein sequence ID" value="mRNA:HanXRQr2_Chr15g0689871"/>
    <property type="gene ID" value="HanXRQr2_Chr15g0689871"/>
</dbReference>
<sequence length="51" mass="5441">MCSCCSGVSCGSTPDGTKKAPFSNTSLSDDLQFQFFHSSSLALVLIDTCFR</sequence>
<dbReference type="Proteomes" id="UP000215914">
    <property type="component" value="Unassembled WGS sequence"/>
</dbReference>
<protein>
    <submittedName>
        <fullName evidence="1">Uncharacterized protein</fullName>
    </submittedName>
</protein>
<evidence type="ECO:0000313" key="2">
    <source>
        <dbReference type="Proteomes" id="UP000215914"/>
    </source>
</evidence>
<gene>
    <name evidence="1" type="ORF">HanXRQr2_Chr15g0689871</name>
</gene>
<comment type="caution">
    <text evidence="1">The sequence shown here is derived from an EMBL/GenBank/DDBJ whole genome shotgun (WGS) entry which is preliminary data.</text>
</comment>
<accession>A0A9K3E046</accession>
<dbReference type="EMBL" id="MNCJ02000330">
    <property type="protein sequence ID" value="KAF5764253.1"/>
    <property type="molecule type" value="Genomic_DNA"/>
</dbReference>
<evidence type="ECO:0000313" key="1">
    <source>
        <dbReference type="EMBL" id="KAF5764253.1"/>
    </source>
</evidence>
<reference evidence="1" key="2">
    <citation type="submission" date="2020-06" db="EMBL/GenBank/DDBJ databases">
        <title>Helianthus annuus Genome sequencing and assembly Release 2.</title>
        <authorList>
            <person name="Gouzy J."/>
            <person name="Langlade N."/>
            <person name="Munos S."/>
        </authorList>
    </citation>
    <scope>NUCLEOTIDE SEQUENCE</scope>
    <source>
        <tissue evidence="1">Leaves</tissue>
    </source>
</reference>
<reference evidence="1" key="1">
    <citation type="journal article" date="2017" name="Nature">
        <title>The sunflower genome provides insights into oil metabolism, flowering and Asterid evolution.</title>
        <authorList>
            <person name="Badouin H."/>
            <person name="Gouzy J."/>
            <person name="Grassa C.J."/>
            <person name="Murat F."/>
            <person name="Staton S.E."/>
            <person name="Cottret L."/>
            <person name="Lelandais-Briere C."/>
            <person name="Owens G.L."/>
            <person name="Carrere S."/>
            <person name="Mayjonade B."/>
            <person name="Legrand L."/>
            <person name="Gill N."/>
            <person name="Kane N.C."/>
            <person name="Bowers J.E."/>
            <person name="Hubner S."/>
            <person name="Bellec A."/>
            <person name="Berard A."/>
            <person name="Berges H."/>
            <person name="Blanchet N."/>
            <person name="Boniface M.C."/>
            <person name="Brunel D."/>
            <person name="Catrice O."/>
            <person name="Chaidir N."/>
            <person name="Claudel C."/>
            <person name="Donnadieu C."/>
            <person name="Faraut T."/>
            <person name="Fievet G."/>
            <person name="Helmstetter N."/>
            <person name="King M."/>
            <person name="Knapp S.J."/>
            <person name="Lai Z."/>
            <person name="Le Paslier M.C."/>
            <person name="Lippi Y."/>
            <person name="Lorenzon L."/>
            <person name="Mandel J.R."/>
            <person name="Marage G."/>
            <person name="Marchand G."/>
            <person name="Marquand E."/>
            <person name="Bret-Mestries E."/>
            <person name="Morien E."/>
            <person name="Nambeesan S."/>
            <person name="Nguyen T."/>
            <person name="Pegot-Espagnet P."/>
            <person name="Pouilly N."/>
            <person name="Raftis F."/>
            <person name="Sallet E."/>
            <person name="Schiex T."/>
            <person name="Thomas J."/>
            <person name="Vandecasteele C."/>
            <person name="Vares D."/>
            <person name="Vear F."/>
            <person name="Vautrin S."/>
            <person name="Crespi M."/>
            <person name="Mangin B."/>
            <person name="Burke J.M."/>
            <person name="Salse J."/>
            <person name="Munos S."/>
            <person name="Vincourt P."/>
            <person name="Rieseberg L.H."/>
            <person name="Langlade N.B."/>
        </authorList>
    </citation>
    <scope>NUCLEOTIDE SEQUENCE</scope>
    <source>
        <tissue evidence="1">Leaves</tissue>
    </source>
</reference>
<keyword evidence="2" id="KW-1185">Reference proteome</keyword>